<feature type="region of interest" description="Disordered" evidence="1">
    <location>
        <begin position="160"/>
        <end position="212"/>
    </location>
</feature>
<evidence type="ECO:0000313" key="3">
    <source>
        <dbReference type="EMBL" id="MDN0069937.1"/>
    </source>
</evidence>
<reference evidence="3" key="1">
    <citation type="submission" date="2023-06" db="EMBL/GenBank/DDBJ databases">
        <authorList>
            <person name="Zeman M."/>
            <person name="Kubasova T."/>
            <person name="Jahodarova E."/>
            <person name="Nykrynova M."/>
            <person name="Rychlik I."/>
        </authorList>
    </citation>
    <scope>NUCLEOTIDE SEQUENCE</scope>
    <source>
        <strain evidence="3">15_COKtk</strain>
    </source>
</reference>
<comment type="caution">
    <text evidence="3">The sequence shown here is derived from an EMBL/GenBank/DDBJ whole genome shotgun (WGS) entry which is preliminary data.</text>
</comment>
<feature type="compositionally biased region" description="Low complexity" evidence="1">
    <location>
        <begin position="161"/>
        <end position="177"/>
    </location>
</feature>
<sequence>MNELRMYVEHLFQGRVLTEENIELKEEIYGNLVARYEDYLAQGLSEEEAIARTKESVPSIDDVLSGGAGTDEPVEAPTTVLPETEPTVVMAAPAVKSETPRGPTPPTSSAASEGPQHQAPKSRAKWPLVLGIVAVALIAAVLGLFEFVIDPMLDHQEDVAEAQAEQQWREQQNQSPQTSQGDSTSGDAATSSNTQPQTQAQTPQFDDPEDQREWEATTALDNEIANNSIDTLKSYTGNGTTKVQLFESLPLGSYVDSSGVEENGDSFNVRYSNVSEDIDGDALDRAIVYDAVAALSVYEDLNTVNITVHEQYDSEYETDIYSFERTMLEQLLSDASGGSITQLNSSLFESGDQWNAVRDLVMRENVYDTATDRAERN</sequence>
<gene>
    <name evidence="3" type="ORF">QVN40_09570</name>
</gene>
<dbReference type="EMBL" id="JAUEIR010000008">
    <property type="protein sequence ID" value="MDN0069937.1"/>
    <property type="molecule type" value="Genomic_DNA"/>
</dbReference>
<keyword evidence="2" id="KW-1133">Transmembrane helix</keyword>
<evidence type="ECO:0000256" key="1">
    <source>
        <dbReference type="SAM" id="MobiDB-lite"/>
    </source>
</evidence>
<keyword evidence="2" id="KW-0472">Membrane</keyword>
<protein>
    <submittedName>
        <fullName evidence="3">Permease prefix domain 1-containing protein</fullName>
    </submittedName>
</protein>
<evidence type="ECO:0000256" key="2">
    <source>
        <dbReference type="SAM" id="Phobius"/>
    </source>
</evidence>
<organism evidence="3 4">
    <name type="scientific">Collinsella ihumii</name>
    <dbReference type="NCBI Taxonomy" id="1720204"/>
    <lineage>
        <taxon>Bacteria</taxon>
        <taxon>Bacillati</taxon>
        <taxon>Actinomycetota</taxon>
        <taxon>Coriobacteriia</taxon>
        <taxon>Coriobacteriales</taxon>
        <taxon>Coriobacteriaceae</taxon>
        <taxon>Collinsella</taxon>
    </lineage>
</organism>
<dbReference type="RefSeq" id="WP_204540804.1">
    <property type="nucleotide sequence ID" value="NZ_JAUEIR010000008.1"/>
</dbReference>
<evidence type="ECO:0000313" key="4">
    <source>
        <dbReference type="Proteomes" id="UP001168505"/>
    </source>
</evidence>
<dbReference type="NCBIfam" id="NF038403">
    <property type="entry name" value="perm_prefix_1"/>
    <property type="match status" value="1"/>
</dbReference>
<feature type="compositionally biased region" description="Polar residues" evidence="1">
    <location>
        <begin position="178"/>
        <end position="187"/>
    </location>
</feature>
<proteinExistence type="predicted"/>
<keyword evidence="2" id="KW-0812">Transmembrane</keyword>
<dbReference type="AlphaFoldDB" id="A0AAW7K415"/>
<accession>A0AAW7K415</accession>
<name>A0AAW7K415_9ACTN</name>
<feature type="compositionally biased region" description="Low complexity" evidence="1">
    <location>
        <begin position="188"/>
        <end position="204"/>
    </location>
</feature>
<feature type="transmembrane region" description="Helical" evidence="2">
    <location>
        <begin position="128"/>
        <end position="149"/>
    </location>
</feature>
<dbReference type="InterPro" id="IPR047928">
    <property type="entry name" value="Perm_prefix_1"/>
</dbReference>
<reference evidence="3" key="2">
    <citation type="submission" date="2023-08" db="EMBL/GenBank/DDBJ databases">
        <title>Identification and characterization of horizontal gene transfer across gut microbiota members of farm animals based on homology search.</title>
        <authorList>
            <person name="Schwarzerova J."/>
            <person name="Nykrynova M."/>
            <person name="Jureckova K."/>
            <person name="Cejkova D."/>
            <person name="Rychlik I."/>
        </authorList>
    </citation>
    <scope>NUCLEOTIDE SEQUENCE</scope>
    <source>
        <strain evidence="3">15_COKtk</strain>
    </source>
</reference>
<feature type="region of interest" description="Disordered" evidence="1">
    <location>
        <begin position="92"/>
        <end position="123"/>
    </location>
</feature>
<dbReference type="Proteomes" id="UP001168505">
    <property type="component" value="Unassembled WGS sequence"/>
</dbReference>